<dbReference type="GO" id="GO:0016788">
    <property type="term" value="F:hydrolase activity, acting on ester bonds"/>
    <property type="evidence" value="ECO:0007669"/>
    <property type="project" value="InterPro"/>
</dbReference>
<evidence type="ECO:0000256" key="3">
    <source>
        <dbReference type="ARBA" id="ARBA00022801"/>
    </source>
</evidence>
<dbReference type="SUPFAM" id="SSF53187">
    <property type="entry name" value="Zn-dependent exopeptidases"/>
    <property type="match status" value="1"/>
</dbReference>
<feature type="domain" description="Succinylglutamate desuccinylase/Aspartoacylase catalytic" evidence="6">
    <location>
        <begin position="99"/>
        <end position="332"/>
    </location>
</feature>
<dbReference type="Proteomes" id="UP000196878">
    <property type="component" value="Unassembled WGS sequence"/>
</dbReference>
<dbReference type="PANTHER" id="PTHR37326">
    <property type="entry name" value="BLL3975 PROTEIN"/>
    <property type="match status" value="1"/>
</dbReference>
<evidence type="ECO:0000256" key="4">
    <source>
        <dbReference type="ARBA" id="ARBA00022833"/>
    </source>
</evidence>
<keyword evidence="8" id="KW-1185">Reference proteome</keyword>
<dbReference type="Gene3D" id="3.40.630.10">
    <property type="entry name" value="Zn peptidases"/>
    <property type="match status" value="1"/>
</dbReference>
<evidence type="ECO:0000313" key="8">
    <source>
        <dbReference type="Proteomes" id="UP000196878"/>
    </source>
</evidence>
<comment type="caution">
    <text evidence="7">The sequence shown here is derived from an EMBL/GenBank/DDBJ whole genome shotgun (WGS) entry which is preliminary data.</text>
</comment>
<evidence type="ECO:0000256" key="5">
    <source>
        <dbReference type="SAM" id="MobiDB-lite"/>
    </source>
</evidence>
<sequence>MVFGIFRRGAHVDDRVEAHLRQIGERCEAESHGSVVLRGWTRHDGACTETGPPQAGERPMTRPMQAQNPLRETITLPPPLSGPAREIAVLRFGTPGARPKAYLQAGLHADEFPGMLALHELVPLLAEAGNQGRIVGEIVVVPVCNPVGLSQAVHGAVRGRYETAGGENFNRGWPDLAEDVAGRVAGRLGGDAAANVAIIRQAMGDLVAAMPRETEITALRQALMTLAHDADYVLDLHADSEAEVHLYIGTPLWPDAADLAQEIGARAVLLEEVSGGNPFDEACSGPWWSLARRFPGQPVPPACLSATVELRSNNQVDETLARKDAAALLSFLVRRGVVQGEAGPLPEPLCDATPLDGMQQLTAPVAGLILYRADLGERVRAGQVVAEIVDPLGTTTPVVAVTDGVLFARLEQRFAWEGRIIGKIAGAEPLASRIGTTLLPA</sequence>
<evidence type="ECO:0000259" key="6">
    <source>
        <dbReference type="Pfam" id="PF24827"/>
    </source>
</evidence>
<protein>
    <submittedName>
        <fullName evidence="7">Peptidase M14</fullName>
    </submittedName>
</protein>
<dbReference type="OrthoDB" id="9782876at2"/>
<keyword evidence="3" id="KW-0378">Hydrolase</keyword>
<keyword evidence="4" id="KW-0862">Zinc</keyword>
<evidence type="ECO:0000313" key="7">
    <source>
        <dbReference type="EMBL" id="OWJ80253.1"/>
    </source>
</evidence>
<dbReference type="InterPro" id="IPR055438">
    <property type="entry name" value="AstE_AspA_cat"/>
</dbReference>
<reference evidence="7 8" key="1">
    <citation type="submission" date="2016-12" db="EMBL/GenBank/DDBJ databases">
        <title>Comparison of Traditional DNA-DNA Hybridization with In Silico Genomic Analysis.</title>
        <authorList>
            <person name="Nicholson A.C."/>
            <person name="Humrighouse B.W."/>
            <person name="Graziano J."/>
            <person name="Lasker B."/>
            <person name="Whitney A.M."/>
            <person name="Mcquiston J.R."/>
        </authorList>
    </citation>
    <scope>NUCLEOTIDE SEQUENCE [LARGE SCALE GENOMIC DNA]</scope>
    <source>
        <strain evidence="7 8">H2240</strain>
    </source>
</reference>
<accession>A0A212AFR6</accession>
<dbReference type="Pfam" id="PF24827">
    <property type="entry name" value="AstE_AspA_cat"/>
    <property type="match status" value="1"/>
</dbReference>
<dbReference type="AlphaFoldDB" id="A0A212AFR6"/>
<dbReference type="InterPro" id="IPR053138">
    <property type="entry name" value="N-alpha-Ac-DABA_deacetylase"/>
</dbReference>
<proteinExistence type="predicted"/>
<name>A0A212AFR6_9RHOB</name>
<keyword evidence="2" id="KW-0479">Metal-binding</keyword>
<dbReference type="GO" id="GO:0046872">
    <property type="term" value="F:metal ion binding"/>
    <property type="evidence" value="ECO:0007669"/>
    <property type="project" value="UniProtKB-KW"/>
</dbReference>
<feature type="region of interest" description="Disordered" evidence="5">
    <location>
        <begin position="43"/>
        <end position="63"/>
    </location>
</feature>
<dbReference type="PANTHER" id="PTHR37326:SF1">
    <property type="entry name" value="BLL3975 PROTEIN"/>
    <property type="match status" value="1"/>
</dbReference>
<dbReference type="CDD" id="cd06250">
    <property type="entry name" value="M14_PaAOTO_like"/>
    <property type="match status" value="1"/>
</dbReference>
<gene>
    <name evidence="7" type="ORF">CDV49_02950</name>
</gene>
<evidence type="ECO:0000256" key="1">
    <source>
        <dbReference type="ARBA" id="ARBA00001947"/>
    </source>
</evidence>
<organism evidence="7 8">
    <name type="scientific">Haematobacter genomosp. 1</name>
    <dbReference type="NCBI Taxonomy" id="366618"/>
    <lineage>
        <taxon>Bacteria</taxon>
        <taxon>Pseudomonadati</taxon>
        <taxon>Pseudomonadota</taxon>
        <taxon>Alphaproteobacteria</taxon>
        <taxon>Rhodobacterales</taxon>
        <taxon>Paracoccaceae</taxon>
        <taxon>Haematobacter</taxon>
    </lineage>
</organism>
<evidence type="ECO:0000256" key="2">
    <source>
        <dbReference type="ARBA" id="ARBA00022723"/>
    </source>
</evidence>
<comment type="cofactor">
    <cofactor evidence="1">
        <name>Zn(2+)</name>
        <dbReference type="ChEBI" id="CHEBI:29105"/>
    </cofactor>
</comment>
<dbReference type="EMBL" id="NIPW01000005">
    <property type="protein sequence ID" value="OWJ80253.1"/>
    <property type="molecule type" value="Genomic_DNA"/>
</dbReference>